<proteinExistence type="predicted"/>
<evidence type="ECO:0000313" key="2">
    <source>
        <dbReference type="Proteomes" id="UP001057452"/>
    </source>
</evidence>
<organism evidence="1 2">
    <name type="scientific">Chaenocephalus aceratus</name>
    <name type="common">Blackfin icefish</name>
    <name type="synonym">Chaenichthys aceratus</name>
    <dbReference type="NCBI Taxonomy" id="36190"/>
    <lineage>
        <taxon>Eukaryota</taxon>
        <taxon>Metazoa</taxon>
        <taxon>Chordata</taxon>
        <taxon>Craniata</taxon>
        <taxon>Vertebrata</taxon>
        <taxon>Euteleostomi</taxon>
        <taxon>Actinopterygii</taxon>
        <taxon>Neopterygii</taxon>
        <taxon>Teleostei</taxon>
        <taxon>Neoteleostei</taxon>
        <taxon>Acanthomorphata</taxon>
        <taxon>Eupercaria</taxon>
        <taxon>Perciformes</taxon>
        <taxon>Notothenioidei</taxon>
        <taxon>Channichthyidae</taxon>
        <taxon>Chaenocephalus</taxon>
    </lineage>
</organism>
<sequence length="68" mass="7288">MKEDTVAEECMRGFNGKKNNIPLYTTASIGSPTLHSLAQAFREEMNGAMDHGNSNGSDSSPGRSPCQL</sequence>
<comment type="caution">
    <text evidence="1">The sequence shown here is derived from an EMBL/GenBank/DDBJ whole genome shotgun (WGS) entry which is preliminary data.</text>
</comment>
<accession>A0ACB9XH24</accession>
<dbReference type="Proteomes" id="UP001057452">
    <property type="component" value="Chromosome 5"/>
</dbReference>
<dbReference type="EMBL" id="CM043789">
    <property type="protein sequence ID" value="KAI4826404.1"/>
    <property type="molecule type" value="Genomic_DNA"/>
</dbReference>
<feature type="non-terminal residue" evidence="1">
    <location>
        <position position="68"/>
    </location>
</feature>
<gene>
    <name evidence="1" type="ORF">KUCAC02_029852</name>
</gene>
<evidence type="ECO:0000313" key="1">
    <source>
        <dbReference type="EMBL" id="KAI4826404.1"/>
    </source>
</evidence>
<protein>
    <submittedName>
        <fullName evidence="1">Uncharacterized protein</fullName>
    </submittedName>
</protein>
<name>A0ACB9XH24_CHAAC</name>
<keyword evidence="2" id="KW-1185">Reference proteome</keyword>
<reference evidence="1" key="1">
    <citation type="submission" date="2022-05" db="EMBL/GenBank/DDBJ databases">
        <title>Chromosome-level genome of Chaenocephalus aceratus.</title>
        <authorList>
            <person name="Park H."/>
        </authorList>
    </citation>
    <scope>NUCLEOTIDE SEQUENCE</scope>
    <source>
        <strain evidence="1">KU_202001</strain>
    </source>
</reference>